<evidence type="ECO:0000256" key="11">
    <source>
        <dbReference type="HAMAP-Rule" id="MF_00225"/>
    </source>
</evidence>
<dbReference type="PROSITE" id="PS00912">
    <property type="entry name" value="DHODEHASE_2"/>
    <property type="match status" value="1"/>
</dbReference>
<comment type="cofactor">
    <cofactor evidence="11">
        <name>FMN</name>
        <dbReference type="ChEBI" id="CHEBI:58210"/>
    </cofactor>
    <text evidence="11">Binds 1 FMN per subunit.</text>
</comment>
<dbReference type="Proteomes" id="UP000246132">
    <property type="component" value="Unassembled WGS sequence"/>
</dbReference>
<feature type="binding site" evidence="11">
    <location>
        <begin position="245"/>
        <end position="246"/>
    </location>
    <ligand>
        <name>substrate</name>
    </ligand>
</feature>
<evidence type="ECO:0000256" key="10">
    <source>
        <dbReference type="ARBA" id="ARBA00048639"/>
    </source>
</evidence>
<evidence type="ECO:0000313" key="14">
    <source>
        <dbReference type="Proteomes" id="UP000246132"/>
    </source>
</evidence>
<protein>
    <recommendedName>
        <fullName evidence="11">Dihydroorotate dehydrogenase (quinone)</fullName>
        <ecNumber evidence="11">1.3.5.2</ecNumber>
    </recommendedName>
    <alternativeName>
        <fullName evidence="11">DHOdehase</fullName>
        <shortName evidence="11">DHOD</shortName>
        <shortName evidence="11">DHODase</shortName>
    </alternativeName>
    <alternativeName>
        <fullName evidence="11">Dihydroorotate oxidase</fullName>
    </alternativeName>
</protein>
<keyword evidence="14" id="KW-1185">Reference proteome</keyword>
<dbReference type="PANTHER" id="PTHR48109:SF4">
    <property type="entry name" value="DIHYDROOROTATE DEHYDROGENASE (QUINONE), MITOCHONDRIAL"/>
    <property type="match status" value="1"/>
</dbReference>
<dbReference type="GO" id="GO:0005886">
    <property type="term" value="C:plasma membrane"/>
    <property type="evidence" value="ECO:0007669"/>
    <property type="project" value="UniProtKB-SubCell"/>
</dbReference>
<sequence length="364" mass="38602">MRDRLTDRLGRWLMFRFDPETAHGLAIKGLKSGSLPARPADADPRLAVAMAGVAFPNPLGVAAGFDKNAEVPDALLRLGFGFTEIGTVTPRAQPGNSKPRIFRLTGDRAVINRLGFNNDGHGAAWHRLDARHDTGIVGVNIGANKDTDDKAADYVAGLERFYALAAYFTVNISSPNTPGLRDLQTRGALADLLARVGEARMRQIEETGRRVPVLLKIAPDITEADLDDIVAEVLDKAIDGMIVSNTTLSRAGISDDPGEAGGLSGAPLFERSTIVLAKARQRAGPDLALIGVGGVDSAETALAKIEAGADLVQLYTGMIYRGPTIAGRICAGLSDALDARGADRIGDLRDLKVEDWASKPIPPQ</sequence>
<dbReference type="InterPro" id="IPR013785">
    <property type="entry name" value="Aldolase_TIM"/>
</dbReference>
<dbReference type="RefSeq" id="WP_120222632.1">
    <property type="nucleotide sequence ID" value="NZ_JASHJQ010000007.1"/>
</dbReference>
<dbReference type="EC" id="1.3.5.2" evidence="11"/>
<dbReference type="UniPathway" id="UPA00070">
    <property type="reaction ID" value="UER00946"/>
</dbReference>
<dbReference type="NCBIfam" id="NF003652">
    <property type="entry name" value="PRK05286.2-5"/>
    <property type="match status" value="1"/>
</dbReference>
<reference evidence="13 14" key="1">
    <citation type="journal article" date="2018" name="Int. J. Syst. Bacteriol.">
        <title>Oceaniradius stylonemae gen. nov., sp. nov., isolated from a red alga, Stylonema cornu-cervi.</title>
        <authorList>
            <person name="Jeong S."/>
        </authorList>
    </citation>
    <scope>NUCLEOTIDE SEQUENCE [LARGE SCALE GENOMIC DNA]</scope>
    <source>
        <strain evidence="13 14">StC1</strain>
    </source>
</reference>
<evidence type="ECO:0000256" key="6">
    <source>
        <dbReference type="ARBA" id="ARBA00022643"/>
    </source>
</evidence>
<evidence type="ECO:0000259" key="12">
    <source>
        <dbReference type="Pfam" id="PF01180"/>
    </source>
</evidence>
<keyword evidence="9 11" id="KW-0472">Membrane</keyword>
<feature type="binding site" evidence="11">
    <location>
        <position position="265"/>
    </location>
    <ligand>
        <name>FMN</name>
        <dbReference type="ChEBI" id="CHEBI:58210"/>
    </ligand>
</feature>
<evidence type="ECO:0000313" key="13">
    <source>
        <dbReference type="EMBL" id="RKF07112.1"/>
    </source>
</evidence>
<feature type="binding site" evidence="11">
    <location>
        <position position="87"/>
    </location>
    <ligand>
        <name>FMN</name>
        <dbReference type="ChEBI" id="CHEBI:58210"/>
    </ligand>
</feature>
<dbReference type="InterPro" id="IPR001295">
    <property type="entry name" value="Dihydroorotate_DH_CS"/>
</dbReference>
<dbReference type="Pfam" id="PF01180">
    <property type="entry name" value="DHO_dh"/>
    <property type="match status" value="1"/>
</dbReference>
<dbReference type="EMBL" id="QFWV02000004">
    <property type="protein sequence ID" value="RKF07112.1"/>
    <property type="molecule type" value="Genomic_DNA"/>
</dbReference>
<dbReference type="GO" id="GO:0106430">
    <property type="term" value="F:dihydroorotate dehydrogenase (quinone) activity"/>
    <property type="evidence" value="ECO:0007669"/>
    <property type="project" value="UniProtKB-EC"/>
</dbReference>
<comment type="similarity">
    <text evidence="4 11">Belongs to the dihydroorotate dehydrogenase family. Type 2 subfamily.</text>
</comment>
<dbReference type="PANTHER" id="PTHR48109">
    <property type="entry name" value="DIHYDROOROTATE DEHYDROGENASE (QUINONE), MITOCHONDRIAL-RELATED"/>
    <property type="match status" value="1"/>
</dbReference>
<feature type="binding site" evidence="11">
    <location>
        <position position="140"/>
    </location>
    <ligand>
        <name>FMN</name>
        <dbReference type="ChEBI" id="CHEBI:58210"/>
    </ligand>
</feature>
<comment type="catalytic activity">
    <reaction evidence="10 11">
        <text>(S)-dihydroorotate + a quinone = orotate + a quinol</text>
        <dbReference type="Rhea" id="RHEA:30187"/>
        <dbReference type="ChEBI" id="CHEBI:24646"/>
        <dbReference type="ChEBI" id="CHEBI:30839"/>
        <dbReference type="ChEBI" id="CHEBI:30864"/>
        <dbReference type="ChEBI" id="CHEBI:132124"/>
        <dbReference type="EC" id="1.3.5.2"/>
    </reaction>
</comment>
<evidence type="ECO:0000256" key="7">
    <source>
        <dbReference type="ARBA" id="ARBA00022975"/>
    </source>
</evidence>
<evidence type="ECO:0000256" key="5">
    <source>
        <dbReference type="ARBA" id="ARBA00022630"/>
    </source>
</evidence>
<proteinExistence type="inferred from homology"/>
<feature type="domain" description="Dihydroorotate dehydrogenase catalytic" evidence="12">
    <location>
        <begin position="46"/>
        <end position="337"/>
    </location>
</feature>
<feature type="active site" description="Nucleophile" evidence="11">
    <location>
        <position position="174"/>
    </location>
</feature>
<feature type="binding site" evidence="11">
    <location>
        <begin position="112"/>
        <end position="116"/>
    </location>
    <ligand>
        <name>substrate</name>
    </ligand>
</feature>
<evidence type="ECO:0000256" key="4">
    <source>
        <dbReference type="ARBA" id="ARBA00005359"/>
    </source>
</evidence>
<comment type="subunit">
    <text evidence="11">Monomer.</text>
</comment>
<keyword evidence="6 11" id="KW-0288">FMN</keyword>
<keyword evidence="11" id="KW-1003">Cell membrane</keyword>
<keyword evidence="5 11" id="KW-0285">Flavoprotein</keyword>
<dbReference type="NCBIfam" id="TIGR01036">
    <property type="entry name" value="pyrD_sub2"/>
    <property type="match status" value="1"/>
</dbReference>
<dbReference type="GO" id="GO:0005737">
    <property type="term" value="C:cytoplasm"/>
    <property type="evidence" value="ECO:0007669"/>
    <property type="project" value="InterPro"/>
</dbReference>
<comment type="caution">
    <text evidence="13">The sequence shown here is derived from an EMBL/GenBank/DDBJ whole genome shotgun (WGS) entry which is preliminary data.</text>
</comment>
<feature type="binding site" evidence="11">
    <location>
        <position position="67"/>
    </location>
    <ligand>
        <name>substrate</name>
    </ligand>
</feature>
<evidence type="ECO:0000256" key="2">
    <source>
        <dbReference type="ARBA" id="ARBA00004370"/>
    </source>
</evidence>
<dbReference type="InterPro" id="IPR005719">
    <property type="entry name" value="Dihydroorotate_DH_2"/>
</dbReference>
<dbReference type="NCBIfam" id="NF003645">
    <property type="entry name" value="PRK05286.1-2"/>
    <property type="match status" value="1"/>
</dbReference>
<feature type="binding site" evidence="11">
    <location>
        <position position="294"/>
    </location>
    <ligand>
        <name>FMN</name>
        <dbReference type="ChEBI" id="CHEBI:58210"/>
    </ligand>
</feature>
<comment type="pathway">
    <text evidence="3 11">Pyrimidine metabolism; UMP biosynthesis via de novo pathway; orotate from (S)-dihydroorotate (quinone route): step 1/1.</text>
</comment>
<dbReference type="GO" id="GO:0006207">
    <property type="term" value="P:'de novo' pyrimidine nucleobase biosynthetic process"/>
    <property type="evidence" value="ECO:0007669"/>
    <property type="project" value="UniProtKB-UniRule"/>
</dbReference>
<feature type="binding site" evidence="11">
    <location>
        <begin position="63"/>
        <end position="67"/>
    </location>
    <ligand>
        <name>FMN</name>
        <dbReference type="ChEBI" id="CHEBI:58210"/>
    </ligand>
</feature>
<feature type="binding site" evidence="11">
    <location>
        <position position="176"/>
    </location>
    <ligand>
        <name>substrate</name>
    </ligand>
</feature>
<feature type="binding site" evidence="11">
    <location>
        <position position="244"/>
    </location>
    <ligand>
        <name>FMN</name>
        <dbReference type="ChEBI" id="CHEBI:58210"/>
    </ligand>
</feature>
<feature type="binding site" evidence="11">
    <location>
        <position position="216"/>
    </location>
    <ligand>
        <name>FMN</name>
        <dbReference type="ChEBI" id="CHEBI:58210"/>
    </ligand>
</feature>
<evidence type="ECO:0000256" key="1">
    <source>
        <dbReference type="ARBA" id="ARBA00003125"/>
    </source>
</evidence>
<dbReference type="AlphaFoldDB" id="A0A3A8A9V1"/>
<dbReference type="InterPro" id="IPR005720">
    <property type="entry name" value="Dihydroorotate_DH_cat"/>
</dbReference>
<dbReference type="Gene3D" id="3.20.20.70">
    <property type="entry name" value="Aldolase class I"/>
    <property type="match status" value="1"/>
</dbReference>
<dbReference type="PROSITE" id="PS00911">
    <property type="entry name" value="DHODEHASE_1"/>
    <property type="match status" value="1"/>
</dbReference>
<name>A0A3A8A9V1_9HYPH</name>
<comment type="function">
    <text evidence="1 11">Catalyzes the conversion of dihydroorotate to orotate with quinone as electron acceptor.</text>
</comment>
<evidence type="ECO:0000256" key="9">
    <source>
        <dbReference type="ARBA" id="ARBA00023136"/>
    </source>
</evidence>
<dbReference type="HAMAP" id="MF_00225">
    <property type="entry name" value="DHO_dh_type2"/>
    <property type="match status" value="1"/>
</dbReference>
<dbReference type="OrthoDB" id="9802377at2"/>
<dbReference type="GO" id="GO:0044205">
    <property type="term" value="P:'de novo' UMP biosynthetic process"/>
    <property type="evidence" value="ECO:0007669"/>
    <property type="project" value="UniProtKB-UniRule"/>
</dbReference>
<organism evidence="13 14">
    <name type="scientific">Oceaniradius stylonematis</name>
    <dbReference type="NCBI Taxonomy" id="2184161"/>
    <lineage>
        <taxon>Bacteria</taxon>
        <taxon>Pseudomonadati</taxon>
        <taxon>Pseudomonadota</taxon>
        <taxon>Alphaproteobacteria</taxon>
        <taxon>Hyphomicrobiales</taxon>
        <taxon>Ahrensiaceae</taxon>
        <taxon>Oceaniradius</taxon>
    </lineage>
</organism>
<comment type="subcellular location">
    <subcellularLocation>
        <location evidence="11">Cell membrane</location>
        <topology evidence="11">Peripheral membrane protein</topology>
    </subcellularLocation>
    <subcellularLocation>
        <location evidence="2">Membrane</location>
    </subcellularLocation>
</comment>
<dbReference type="CDD" id="cd04738">
    <property type="entry name" value="DHOD_2_like"/>
    <property type="match status" value="1"/>
</dbReference>
<evidence type="ECO:0000256" key="8">
    <source>
        <dbReference type="ARBA" id="ARBA00023002"/>
    </source>
</evidence>
<keyword evidence="8 11" id="KW-0560">Oxidoreductase</keyword>
<keyword evidence="7 11" id="KW-0665">Pyrimidine biosynthesis</keyword>
<dbReference type="InterPro" id="IPR050074">
    <property type="entry name" value="DHO_dehydrogenase"/>
</dbReference>
<evidence type="ECO:0000256" key="3">
    <source>
        <dbReference type="ARBA" id="ARBA00005161"/>
    </source>
</evidence>
<feature type="binding site" evidence="11">
    <location>
        <begin position="315"/>
        <end position="316"/>
    </location>
    <ligand>
        <name>FMN</name>
        <dbReference type="ChEBI" id="CHEBI:58210"/>
    </ligand>
</feature>
<gene>
    <name evidence="11" type="primary">pyrD</name>
    <name evidence="13" type="ORF">DEM25_004450</name>
</gene>
<feature type="binding site" evidence="11">
    <location>
        <position position="171"/>
    </location>
    <ligand>
        <name>FMN</name>
        <dbReference type="ChEBI" id="CHEBI:58210"/>
    </ligand>
</feature>
<accession>A0A3A8A9V1</accession>
<feature type="binding site" evidence="11">
    <location>
        <position position="171"/>
    </location>
    <ligand>
        <name>substrate</name>
    </ligand>
</feature>
<dbReference type="SUPFAM" id="SSF51395">
    <property type="entry name" value="FMN-linked oxidoreductases"/>
    <property type="match status" value="1"/>
</dbReference>